<organism evidence="1 2">
    <name type="scientific">Dreissena polymorpha</name>
    <name type="common">Zebra mussel</name>
    <name type="synonym">Mytilus polymorpha</name>
    <dbReference type="NCBI Taxonomy" id="45954"/>
    <lineage>
        <taxon>Eukaryota</taxon>
        <taxon>Metazoa</taxon>
        <taxon>Spiralia</taxon>
        <taxon>Lophotrochozoa</taxon>
        <taxon>Mollusca</taxon>
        <taxon>Bivalvia</taxon>
        <taxon>Autobranchia</taxon>
        <taxon>Heteroconchia</taxon>
        <taxon>Euheterodonta</taxon>
        <taxon>Imparidentia</taxon>
        <taxon>Neoheterodontei</taxon>
        <taxon>Myida</taxon>
        <taxon>Dreissenoidea</taxon>
        <taxon>Dreissenidae</taxon>
        <taxon>Dreissena</taxon>
    </lineage>
</organism>
<reference evidence="1" key="2">
    <citation type="submission" date="2020-11" db="EMBL/GenBank/DDBJ databases">
        <authorList>
            <person name="McCartney M.A."/>
            <person name="Auch B."/>
            <person name="Kono T."/>
            <person name="Mallez S."/>
            <person name="Becker A."/>
            <person name="Gohl D.M."/>
            <person name="Silverstein K.A.T."/>
            <person name="Koren S."/>
            <person name="Bechman K.B."/>
            <person name="Herman A."/>
            <person name="Abrahante J.E."/>
            <person name="Garbe J."/>
        </authorList>
    </citation>
    <scope>NUCLEOTIDE SEQUENCE</scope>
    <source>
        <strain evidence="1">Duluth1</strain>
        <tissue evidence="1">Whole animal</tissue>
    </source>
</reference>
<name>A0A9D4H1Q1_DREPO</name>
<proteinExistence type="predicted"/>
<evidence type="ECO:0000313" key="1">
    <source>
        <dbReference type="EMBL" id="KAH3825808.1"/>
    </source>
</evidence>
<reference evidence="1" key="1">
    <citation type="journal article" date="2019" name="bioRxiv">
        <title>The Genome of the Zebra Mussel, Dreissena polymorpha: A Resource for Invasive Species Research.</title>
        <authorList>
            <person name="McCartney M.A."/>
            <person name="Auch B."/>
            <person name="Kono T."/>
            <person name="Mallez S."/>
            <person name="Zhang Y."/>
            <person name="Obille A."/>
            <person name="Becker A."/>
            <person name="Abrahante J.E."/>
            <person name="Garbe J."/>
            <person name="Badalamenti J.P."/>
            <person name="Herman A."/>
            <person name="Mangelson H."/>
            <person name="Liachko I."/>
            <person name="Sullivan S."/>
            <person name="Sone E.D."/>
            <person name="Koren S."/>
            <person name="Silverstein K.A.T."/>
            <person name="Beckman K.B."/>
            <person name="Gohl D.M."/>
        </authorList>
    </citation>
    <scope>NUCLEOTIDE SEQUENCE</scope>
    <source>
        <strain evidence="1">Duluth1</strain>
        <tissue evidence="1">Whole animal</tissue>
    </source>
</reference>
<gene>
    <name evidence="1" type="ORF">DPMN_127691</name>
</gene>
<sequence>MLAEEIIRDLGLAMQVMKAQKQALTNQCTLKLSMPDTFEEVAKMVFGHLPKCDESLFSSQEEPDTRIILHSMHIKEFQPDTQTIICFLLGIGDKLGVQSYLTWELETNEDSST</sequence>
<keyword evidence="2" id="KW-1185">Reference proteome</keyword>
<dbReference type="EMBL" id="JAIWYP010000005">
    <property type="protein sequence ID" value="KAH3825808.1"/>
    <property type="molecule type" value="Genomic_DNA"/>
</dbReference>
<dbReference type="Proteomes" id="UP000828390">
    <property type="component" value="Unassembled WGS sequence"/>
</dbReference>
<comment type="caution">
    <text evidence="1">The sequence shown here is derived from an EMBL/GenBank/DDBJ whole genome shotgun (WGS) entry which is preliminary data.</text>
</comment>
<dbReference type="AlphaFoldDB" id="A0A9D4H1Q1"/>
<accession>A0A9D4H1Q1</accession>
<evidence type="ECO:0000313" key="2">
    <source>
        <dbReference type="Proteomes" id="UP000828390"/>
    </source>
</evidence>
<protein>
    <submittedName>
        <fullName evidence="1">Uncharacterized protein</fullName>
    </submittedName>
</protein>